<evidence type="ECO:0000259" key="1">
    <source>
        <dbReference type="Pfam" id="PF00266"/>
    </source>
</evidence>
<dbReference type="InterPro" id="IPR000192">
    <property type="entry name" value="Aminotrans_V_dom"/>
</dbReference>
<dbReference type="InterPro" id="IPR015422">
    <property type="entry name" value="PyrdxlP-dep_Trfase_small"/>
</dbReference>
<dbReference type="SUPFAM" id="SSF53383">
    <property type="entry name" value="PLP-dependent transferases"/>
    <property type="match status" value="1"/>
</dbReference>
<name>A0AAE0IP97_9PEZI</name>
<dbReference type="PANTHER" id="PTHR14237:SF19">
    <property type="entry name" value="MITOCHONDRIAL AMIDOXIME REDUCING COMPONENT 1"/>
    <property type="match status" value="1"/>
</dbReference>
<feature type="domain" description="Aminotransferase class V" evidence="1">
    <location>
        <begin position="34"/>
        <end position="460"/>
    </location>
</feature>
<dbReference type="PANTHER" id="PTHR14237">
    <property type="entry name" value="MOLYBDOPTERIN COFACTOR SULFURASE MOSC"/>
    <property type="match status" value="1"/>
</dbReference>
<reference evidence="2" key="2">
    <citation type="submission" date="2023-06" db="EMBL/GenBank/DDBJ databases">
        <authorList>
            <consortium name="Lawrence Berkeley National Laboratory"/>
            <person name="Haridas S."/>
            <person name="Hensen N."/>
            <person name="Bonometti L."/>
            <person name="Westerberg I."/>
            <person name="Brannstrom I.O."/>
            <person name="Guillou S."/>
            <person name="Cros-Aarteil S."/>
            <person name="Calhoun S."/>
            <person name="Kuo A."/>
            <person name="Mondo S."/>
            <person name="Pangilinan J."/>
            <person name="Riley R."/>
            <person name="Labutti K."/>
            <person name="Andreopoulos B."/>
            <person name="Lipzen A."/>
            <person name="Chen C."/>
            <person name="Yanf M."/>
            <person name="Daum C."/>
            <person name="Ng V."/>
            <person name="Clum A."/>
            <person name="Steindorff A."/>
            <person name="Ohm R."/>
            <person name="Martin F."/>
            <person name="Silar P."/>
            <person name="Natvig D."/>
            <person name="Lalanne C."/>
            <person name="Gautier V."/>
            <person name="Ament-Velasquez S.L."/>
            <person name="Kruys A."/>
            <person name="Hutchinson M.I."/>
            <person name="Powell A.J."/>
            <person name="Barry K."/>
            <person name="Miller A.N."/>
            <person name="Grigoriev I.V."/>
            <person name="Debuchy R."/>
            <person name="Gladieux P."/>
            <person name="Thoren M.H."/>
            <person name="Johannesson H."/>
        </authorList>
    </citation>
    <scope>NUCLEOTIDE SEQUENCE</scope>
    <source>
        <strain evidence="2">SMH4131-1</strain>
    </source>
</reference>
<dbReference type="Gene3D" id="3.40.640.10">
    <property type="entry name" value="Type I PLP-dependent aspartate aminotransferase-like (Major domain)"/>
    <property type="match status" value="1"/>
</dbReference>
<dbReference type="GO" id="GO:0016740">
    <property type="term" value="F:transferase activity"/>
    <property type="evidence" value="ECO:0007669"/>
    <property type="project" value="UniProtKB-KW"/>
</dbReference>
<keyword evidence="2" id="KW-0808">Transferase</keyword>
<protein>
    <submittedName>
        <fullName evidence="2">Pyridoxal phosphate-dependent transferase</fullName>
    </submittedName>
</protein>
<dbReference type="EMBL" id="JAUEPO010000003">
    <property type="protein sequence ID" value="KAK3328615.1"/>
    <property type="molecule type" value="Genomic_DNA"/>
</dbReference>
<dbReference type="InterPro" id="IPR015424">
    <property type="entry name" value="PyrdxlP-dep_Trfase"/>
</dbReference>
<dbReference type="Gene3D" id="3.90.1150.10">
    <property type="entry name" value="Aspartate Aminotransferase, domain 1"/>
    <property type="match status" value="1"/>
</dbReference>
<dbReference type="AlphaFoldDB" id="A0AAE0IP97"/>
<sequence>MGILDTHPEYAGTSSLDALRETEYSYLDDQDHVYLDYTGAGLAAKAQHNAHAARLSGTLFGNPHSFHPPSASATASIASTRARILSHLNASPSEYAVIFTPNATAAARLVGEAYPFSGGRKRLVLTSDNHNSVNGLREFARAGHAKTVYVPTTAPDLRIETSALIAALPQHRSGDGDASSHKKPGRNGLLAYPAQSNFSGVRHPLGWVSLAQARGYDVLLDAAAYLPTATLDMSVTKPEFVIMSWYKLFGYPTGVGCLVAKRSALERLNRPWFSGGTIQAVSVGMPWHRMAGGEDGFEDGTVNFLAIPDVGVGLDFLASAGMGNVETRVKCLTGWFLERLKGLRHSDGSPMAVLYGPKGTEMRGGTVTFNFLDARGKIVDERLVGEEAAAARIAVRTGCFCNPGAGESAFGIKFPALRRLMRANHMRGLDEYVEILGLPSGGAIRVSFGIASNTADVDRFFGFVEKTYKDRVTSSEGLPPRMHC</sequence>
<dbReference type="Pfam" id="PF00266">
    <property type="entry name" value="Aminotran_5"/>
    <property type="match status" value="1"/>
</dbReference>
<comment type="caution">
    <text evidence="2">The sequence shown here is derived from an EMBL/GenBank/DDBJ whole genome shotgun (WGS) entry which is preliminary data.</text>
</comment>
<proteinExistence type="predicted"/>
<organism evidence="2 3">
    <name type="scientific">Cercophora scortea</name>
    <dbReference type="NCBI Taxonomy" id="314031"/>
    <lineage>
        <taxon>Eukaryota</taxon>
        <taxon>Fungi</taxon>
        <taxon>Dikarya</taxon>
        <taxon>Ascomycota</taxon>
        <taxon>Pezizomycotina</taxon>
        <taxon>Sordariomycetes</taxon>
        <taxon>Sordariomycetidae</taxon>
        <taxon>Sordariales</taxon>
        <taxon>Lasiosphaeriaceae</taxon>
        <taxon>Cercophora</taxon>
    </lineage>
</organism>
<gene>
    <name evidence="2" type="ORF">B0T19DRAFT_356382</name>
</gene>
<keyword evidence="3" id="KW-1185">Reference proteome</keyword>
<evidence type="ECO:0000313" key="3">
    <source>
        <dbReference type="Proteomes" id="UP001286456"/>
    </source>
</evidence>
<evidence type="ECO:0000313" key="2">
    <source>
        <dbReference type="EMBL" id="KAK3328615.1"/>
    </source>
</evidence>
<reference evidence="2" key="1">
    <citation type="journal article" date="2023" name="Mol. Phylogenet. Evol.">
        <title>Genome-scale phylogeny and comparative genomics of the fungal order Sordariales.</title>
        <authorList>
            <person name="Hensen N."/>
            <person name="Bonometti L."/>
            <person name="Westerberg I."/>
            <person name="Brannstrom I.O."/>
            <person name="Guillou S."/>
            <person name="Cros-Aarteil S."/>
            <person name="Calhoun S."/>
            <person name="Haridas S."/>
            <person name="Kuo A."/>
            <person name="Mondo S."/>
            <person name="Pangilinan J."/>
            <person name="Riley R."/>
            <person name="LaButti K."/>
            <person name="Andreopoulos B."/>
            <person name="Lipzen A."/>
            <person name="Chen C."/>
            <person name="Yan M."/>
            <person name="Daum C."/>
            <person name="Ng V."/>
            <person name="Clum A."/>
            <person name="Steindorff A."/>
            <person name="Ohm R.A."/>
            <person name="Martin F."/>
            <person name="Silar P."/>
            <person name="Natvig D.O."/>
            <person name="Lalanne C."/>
            <person name="Gautier V."/>
            <person name="Ament-Velasquez S.L."/>
            <person name="Kruys A."/>
            <person name="Hutchinson M.I."/>
            <person name="Powell A.J."/>
            <person name="Barry K."/>
            <person name="Miller A.N."/>
            <person name="Grigoriev I.V."/>
            <person name="Debuchy R."/>
            <person name="Gladieux P."/>
            <person name="Hiltunen Thoren M."/>
            <person name="Johannesson H."/>
        </authorList>
    </citation>
    <scope>NUCLEOTIDE SEQUENCE</scope>
    <source>
        <strain evidence="2">SMH4131-1</strain>
    </source>
</reference>
<dbReference type="InterPro" id="IPR015421">
    <property type="entry name" value="PyrdxlP-dep_Trfase_major"/>
</dbReference>
<dbReference type="Proteomes" id="UP001286456">
    <property type="component" value="Unassembled WGS sequence"/>
</dbReference>
<accession>A0AAE0IP97</accession>